<feature type="non-terminal residue" evidence="3">
    <location>
        <position position="1"/>
    </location>
</feature>
<evidence type="ECO:0000313" key="3">
    <source>
        <dbReference type="EMBL" id="SVB73381.1"/>
    </source>
</evidence>
<organism evidence="3">
    <name type="scientific">marine metagenome</name>
    <dbReference type="NCBI Taxonomy" id="408172"/>
    <lineage>
        <taxon>unclassified sequences</taxon>
        <taxon>metagenomes</taxon>
        <taxon>ecological metagenomes</taxon>
    </lineage>
</organism>
<dbReference type="Pfam" id="PF21079">
    <property type="entry name" value="GDH_HM2"/>
    <property type="match status" value="1"/>
</dbReference>
<gene>
    <name evidence="3" type="ORF">METZ01_LOCUS226235</name>
</gene>
<feature type="domain" description="NAD-glutamate dehydrogenase ACT3" evidence="2">
    <location>
        <begin position="417"/>
        <end position="486"/>
    </location>
</feature>
<name>A0A382GGS6_9ZZZZ</name>
<dbReference type="InterPro" id="IPR049062">
    <property type="entry name" value="NAD_Glu_DH_ACT2"/>
</dbReference>
<dbReference type="InterPro" id="IPR007780">
    <property type="entry name" value="NAD_Glu_DH_bac"/>
</dbReference>
<dbReference type="GO" id="GO:0006538">
    <property type="term" value="P:L-glutamate catabolic process"/>
    <property type="evidence" value="ECO:0007669"/>
    <property type="project" value="InterPro"/>
</dbReference>
<evidence type="ECO:0000259" key="2">
    <source>
        <dbReference type="Pfam" id="PF21077"/>
    </source>
</evidence>
<protein>
    <submittedName>
        <fullName evidence="3">Uncharacterized protein</fullName>
    </submittedName>
</protein>
<dbReference type="InterPro" id="IPR049059">
    <property type="entry name" value="NAD_Glu_DH_HM1"/>
</dbReference>
<dbReference type="Pfam" id="PF21077">
    <property type="entry name" value="GDH_ACT3"/>
    <property type="match status" value="1"/>
</dbReference>
<dbReference type="PANTHER" id="PTHR43403:SF1">
    <property type="entry name" value="NAD-SPECIFIC GLUTAMATE DEHYDROGENASE"/>
    <property type="match status" value="1"/>
</dbReference>
<evidence type="ECO:0000259" key="1">
    <source>
        <dbReference type="Pfam" id="PF21076"/>
    </source>
</evidence>
<sequence>VQASEEGDHRESLVHCEINQMTDIENRDALKNEIKMRLGDVTRVTDDFDSMLNRLDDTVVDLNRRAKESPQLSDDLVETGEFFSWLREGAFVFLGSCTYVRNSVKKMEMEPDSTLGFLRVLKGKERTSLEELKLEMDALVHEGPNLVVTKINTRATVHRLSRLDYIGLKRLDEKGELLDETIFLGLFTSKVEVESAEDIPILRHKLKMVIEGAGVKEGSHDYKAINTIFSSMPKEELFLSSVERIAADAQVVLTAYHTDDVRVTLSNDPIRGGTSVMVILPRDKFSSEVRREIEDRLTDSLESEVLNYHLTLGEGDQARLHFYLVPLGDTIPTLDLSDLEIDVQEMILSWKDKLLRCFEKVRPADQARCLVGSYARAFGPDYRAATDPEVALQDILVLEEMLAKETKASISFSDVMEQSGEAPTVTEMKLYLIDERLTLSDFMPILDNMALRVIEVTPYEVEGKDTLDATIYSFSVQQKSGGALAIKNGDSSLANAI</sequence>
<dbReference type="EMBL" id="UINC01054997">
    <property type="protein sequence ID" value="SVB73381.1"/>
    <property type="molecule type" value="Genomic_DNA"/>
</dbReference>
<dbReference type="GO" id="GO:0004352">
    <property type="term" value="F:glutamate dehydrogenase (NAD+) activity"/>
    <property type="evidence" value="ECO:0007669"/>
    <property type="project" value="InterPro"/>
</dbReference>
<dbReference type="GO" id="GO:0004069">
    <property type="term" value="F:L-aspartate:2-oxoglutarate aminotransferase activity"/>
    <property type="evidence" value="ECO:0007669"/>
    <property type="project" value="InterPro"/>
</dbReference>
<dbReference type="InterPro" id="IPR049064">
    <property type="entry name" value="NAD_Glu_DH_ACT3"/>
</dbReference>
<dbReference type="InterPro" id="IPR049058">
    <property type="entry name" value="NAD_Glu_DH_HM2"/>
</dbReference>
<dbReference type="Pfam" id="PF21076">
    <property type="entry name" value="GDH_ACT2"/>
    <property type="match status" value="1"/>
</dbReference>
<dbReference type="AlphaFoldDB" id="A0A382GGS6"/>
<dbReference type="Pfam" id="PF21073">
    <property type="entry name" value="GDH_HM1"/>
    <property type="match status" value="1"/>
</dbReference>
<proteinExistence type="predicted"/>
<accession>A0A382GGS6</accession>
<reference evidence="3" key="1">
    <citation type="submission" date="2018-05" db="EMBL/GenBank/DDBJ databases">
        <authorList>
            <person name="Lanie J.A."/>
            <person name="Ng W.-L."/>
            <person name="Kazmierczak K.M."/>
            <person name="Andrzejewski T.M."/>
            <person name="Davidsen T.M."/>
            <person name="Wayne K.J."/>
            <person name="Tettelin H."/>
            <person name="Glass J.I."/>
            <person name="Rusch D."/>
            <person name="Podicherti R."/>
            <person name="Tsui H.-C.T."/>
            <person name="Winkler M.E."/>
        </authorList>
    </citation>
    <scope>NUCLEOTIDE SEQUENCE</scope>
</reference>
<dbReference type="PANTHER" id="PTHR43403">
    <property type="entry name" value="NAD-SPECIFIC GLUTAMATE DEHYDROGENASE"/>
    <property type="match status" value="1"/>
</dbReference>
<feature type="non-terminal residue" evidence="3">
    <location>
        <position position="497"/>
    </location>
</feature>
<feature type="domain" description="NAD-glutamate dehydrogenase ACT2" evidence="1">
    <location>
        <begin position="262"/>
        <end position="351"/>
    </location>
</feature>